<dbReference type="Proteomes" id="UP000199045">
    <property type="component" value="Unassembled WGS sequence"/>
</dbReference>
<organism evidence="7 8">
    <name type="scientific">Chitinophaga filiformis</name>
    <name type="common">Myxococcus filiformis</name>
    <name type="synonym">Flexibacter filiformis</name>
    <dbReference type="NCBI Taxonomy" id="104663"/>
    <lineage>
        <taxon>Bacteria</taxon>
        <taxon>Pseudomonadati</taxon>
        <taxon>Bacteroidota</taxon>
        <taxon>Chitinophagia</taxon>
        <taxon>Chitinophagales</taxon>
        <taxon>Chitinophagaceae</taxon>
        <taxon>Chitinophaga</taxon>
    </lineage>
</organism>
<evidence type="ECO:0000256" key="2">
    <source>
        <dbReference type="ARBA" id="ARBA00007840"/>
    </source>
</evidence>
<sequence length="377" mass="42418">MKWIMFIGLYLLVFVYAKAQNEPNSRTDNRLKTAIDSAVQRAVSHFMISGARAGLSIGIVTGDKHFFYNYGTTTKERDRLPDENTVYEIGSVSKTFTGYLLAKAITDRKLRLDDDVRIYLPGSYPHLEYMGKPIKIIHLVNHTSGLPPFLPDRPEIFKQSAESIPFLLDALYRNYTKEMFLADLGKVKLDTLPGYNYRYSNTAAQLLGFILENIYRQSYGQLLKRYLLNPLSMSQTETSGKALTGKLAKGYDAKGTPMPRIPAIMTASGGLYSSAADMARYISFQLKETDMSVKFSHTFTQQYTDSSGIGIFWRINTDLGGVRRIWHTGGTFGFSSYCVIFPEKRIGFVLLSNEFDMTSQGALIEAAETLFREIIGA</sequence>
<evidence type="ECO:0000256" key="5">
    <source>
        <dbReference type="RuleBase" id="RU361140"/>
    </source>
</evidence>
<keyword evidence="3 5" id="KW-0378">Hydrolase</keyword>
<evidence type="ECO:0000313" key="8">
    <source>
        <dbReference type="Proteomes" id="UP000199045"/>
    </source>
</evidence>
<dbReference type="InterPro" id="IPR012338">
    <property type="entry name" value="Beta-lactam/transpept-like"/>
</dbReference>
<dbReference type="EMBL" id="FNBN01000012">
    <property type="protein sequence ID" value="SDH41532.1"/>
    <property type="molecule type" value="Genomic_DNA"/>
</dbReference>
<dbReference type="GO" id="GO:0008800">
    <property type="term" value="F:beta-lactamase activity"/>
    <property type="evidence" value="ECO:0007669"/>
    <property type="project" value="UniProtKB-UniRule"/>
</dbReference>
<dbReference type="STRING" id="104663.SAMN04488121_11247"/>
<accession>A0A1G8C829</accession>
<dbReference type="InterPro" id="IPR001586">
    <property type="entry name" value="Beta-lactam_class-C_AS"/>
</dbReference>
<dbReference type="PANTHER" id="PTHR46825">
    <property type="entry name" value="D-ALANYL-D-ALANINE-CARBOXYPEPTIDASE/ENDOPEPTIDASE AMPH"/>
    <property type="match status" value="1"/>
</dbReference>
<reference evidence="7 8" key="1">
    <citation type="submission" date="2016-10" db="EMBL/GenBank/DDBJ databases">
        <authorList>
            <person name="de Groot N.N."/>
        </authorList>
    </citation>
    <scope>NUCLEOTIDE SEQUENCE [LARGE SCALE GENOMIC DNA]</scope>
    <source>
        <strain evidence="7 8">DSM 527</strain>
    </source>
</reference>
<dbReference type="Gene3D" id="3.40.710.10">
    <property type="entry name" value="DD-peptidase/beta-lactamase superfamily"/>
    <property type="match status" value="1"/>
</dbReference>
<evidence type="ECO:0000256" key="1">
    <source>
        <dbReference type="ARBA" id="ARBA00001526"/>
    </source>
</evidence>
<dbReference type="GO" id="GO:0046677">
    <property type="term" value="P:response to antibiotic"/>
    <property type="evidence" value="ECO:0007669"/>
    <property type="project" value="UniProtKB-UniRule"/>
</dbReference>
<dbReference type="SUPFAM" id="SSF56601">
    <property type="entry name" value="beta-lactamase/transpeptidase-like"/>
    <property type="match status" value="1"/>
</dbReference>
<keyword evidence="4 5" id="KW-0046">Antibiotic resistance</keyword>
<dbReference type="PANTHER" id="PTHR46825:SF8">
    <property type="entry name" value="BETA-LACTAMASE-RELATED"/>
    <property type="match status" value="1"/>
</dbReference>
<gene>
    <name evidence="7" type="ORF">SAMN04488121_11247</name>
</gene>
<protein>
    <recommendedName>
        <fullName evidence="5">Beta-lactamase</fullName>
        <ecNumber evidence="5">3.5.2.6</ecNumber>
    </recommendedName>
</protein>
<name>A0A1G8C829_CHIFI</name>
<evidence type="ECO:0000256" key="3">
    <source>
        <dbReference type="ARBA" id="ARBA00022801"/>
    </source>
</evidence>
<proteinExistence type="inferred from homology"/>
<dbReference type="GO" id="GO:0017001">
    <property type="term" value="P:antibiotic catabolic process"/>
    <property type="evidence" value="ECO:0007669"/>
    <property type="project" value="InterPro"/>
</dbReference>
<dbReference type="InterPro" id="IPR050491">
    <property type="entry name" value="AmpC-like"/>
</dbReference>
<feature type="domain" description="Beta-lactamase-related" evidence="6">
    <location>
        <begin position="39"/>
        <end position="357"/>
    </location>
</feature>
<dbReference type="EC" id="3.5.2.6" evidence="5"/>
<dbReference type="AlphaFoldDB" id="A0A1G8C829"/>
<dbReference type="Pfam" id="PF00144">
    <property type="entry name" value="Beta-lactamase"/>
    <property type="match status" value="1"/>
</dbReference>
<evidence type="ECO:0000256" key="4">
    <source>
        <dbReference type="ARBA" id="ARBA00023251"/>
    </source>
</evidence>
<dbReference type="PROSITE" id="PS00336">
    <property type="entry name" value="BETA_LACTAMASE_C"/>
    <property type="match status" value="1"/>
</dbReference>
<comment type="catalytic activity">
    <reaction evidence="1 5">
        <text>a beta-lactam + H2O = a substituted beta-amino acid</text>
        <dbReference type="Rhea" id="RHEA:20401"/>
        <dbReference type="ChEBI" id="CHEBI:15377"/>
        <dbReference type="ChEBI" id="CHEBI:35627"/>
        <dbReference type="ChEBI" id="CHEBI:140347"/>
        <dbReference type="EC" id="3.5.2.6"/>
    </reaction>
</comment>
<evidence type="ECO:0000313" key="7">
    <source>
        <dbReference type="EMBL" id="SDH41532.1"/>
    </source>
</evidence>
<comment type="similarity">
    <text evidence="2 5">Belongs to the class-C beta-lactamase family.</text>
</comment>
<dbReference type="InterPro" id="IPR001466">
    <property type="entry name" value="Beta-lactam-related"/>
</dbReference>
<dbReference type="RefSeq" id="WP_176842492.1">
    <property type="nucleotide sequence ID" value="NZ_FNBN01000012.1"/>
</dbReference>
<evidence type="ECO:0000259" key="6">
    <source>
        <dbReference type="Pfam" id="PF00144"/>
    </source>
</evidence>
<dbReference type="GO" id="GO:0030288">
    <property type="term" value="C:outer membrane-bounded periplasmic space"/>
    <property type="evidence" value="ECO:0007669"/>
    <property type="project" value="InterPro"/>
</dbReference>